<dbReference type="AlphaFoldDB" id="A0A453LYZ5"/>
<reference evidence="2" key="1">
    <citation type="journal article" date="2014" name="Science">
        <title>Ancient hybridizations among the ancestral genomes of bread wheat.</title>
        <authorList>
            <consortium name="International Wheat Genome Sequencing Consortium,"/>
            <person name="Marcussen T."/>
            <person name="Sandve S.R."/>
            <person name="Heier L."/>
            <person name="Spannagl M."/>
            <person name="Pfeifer M."/>
            <person name="Jakobsen K.S."/>
            <person name="Wulff B.B."/>
            <person name="Steuernagel B."/>
            <person name="Mayer K.F."/>
            <person name="Olsen O.A."/>
        </authorList>
    </citation>
    <scope>NUCLEOTIDE SEQUENCE [LARGE SCALE GENOMIC DNA]</scope>
    <source>
        <strain evidence="2">cv. AL8/78</strain>
    </source>
</reference>
<organism evidence="1 2">
    <name type="scientific">Aegilops tauschii subsp. strangulata</name>
    <name type="common">Goatgrass</name>
    <dbReference type="NCBI Taxonomy" id="200361"/>
    <lineage>
        <taxon>Eukaryota</taxon>
        <taxon>Viridiplantae</taxon>
        <taxon>Streptophyta</taxon>
        <taxon>Embryophyta</taxon>
        <taxon>Tracheophyta</taxon>
        <taxon>Spermatophyta</taxon>
        <taxon>Magnoliopsida</taxon>
        <taxon>Liliopsida</taxon>
        <taxon>Poales</taxon>
        <taxon>Poaceae</taxon>
        <taxon>BOP clade</taxon>
        <taxon>Pooideae</taxon>
        <taxon>Triticodae</taxon>
        <taxon>Triticeae</taxon>
        <taxon>Triticinae</taxon>
        <taxon>Aegilops</taxon>
    </lineage>
</organism>
<keyword evidence="2" id="KW-1185">Reference proteome</keyword>
<reference evidence="2" key="2">
    <citation type="journal article" date="2017" name="Nat. Plants">
        <title>The Aegilops tauschii genome reveals multiple impacts of transposons.</title>
        <authorList>
            <person name="Zhao G."/>
            <person name="Zou C."/>
            <person name="Li K."/>
            <person name="Wang K."/>
            <person name="Li T."/>
            <person name="Gao L."/>
            <person name="Zhang X."/>
            <person name="Wang H."/>
            <person name="Yang Z."/>
            <person name="Liu X."/>
            <person name="Jiang W."/>
            <person name="Mao L."/>
            <person name="Kong X."/>
            <person name="Jiao Y."/>
            <person name="Jia J."/>
        </authorList>
    </citation>
    <scope>NUCLEOTIDE SEQUENCE [LARGE SCALE GENOMIC DNA]</scope>
    <source>
        <strain evidence="2">cv. AL8/78</strain>
    </source>
</reference>
<dbReference type="Proteomes" id="UP000015105">
    <property type="component" value="Chromosome 5D"/>
</dbReference>
<sequence>MPSSLRVPLPGCKMMLPLPPRHLLGSLPHLSALPLEPPHPLLLPLHIITKMQIISTNCIVLDAQEHEIIPHEKRK</sequence>
<dbReference type="EnsemblPlants" id="AET5Gv20969200.2">
    <property type="protein sequence ID" value="AET5Gv20969200.2"/>
    <property type="gene ID" value="AET5Gv20969200"/>
</dbReference>
<reference evidence="1" key="5">
    <citation type="journal article" date="2021" name="G3 (Bethesda)">
        <title>Aegilops tauschii genome assembly Aet v5.0 features greater sequence contiguity and improved annotation.</title>
        <authorList>
            <person name="Wang L."/>
            <person name="Zhu T."/>
            <person name="Rodriguez J.C."/>
            <person name="Deal K.R."/>
            <person name="Dubcovsky J."/>
            <person name="McGuire P.E."/>
            <person name="Lux T."/>
            <person name="Spannagl M."/>
            <person name="Mayer K.F.X."/>
            <person name="Baldrich P."/>
            <person name="Meyers B.C."/>
            <person name="Huo N."/>
            <person name="Gu Y.Q."/>
            <person name="Zhou H."/>
            <person name="Devos K.M."/>
            <person name="Bennetzen J.L."/>
            <person name="Unver T."/>
            <person name="Budak H."/>
            <person name="Gulick P.J."/>
            <person name="Galiba G."/>
            <person name="Kalapos B."/>
            <person name="Nelson D.R."/>
            <person name="Li P."/>
            <person name="You F.M."/>
            <person name="Luo M.C."/>
            <person name="Dvorak J."/>
        </authorList>
    </citation>
    <scope>NUCLEOTIDE SEQUENCE [LARGE SCALE GENOMIC DNA]</scope>
    <source>
        <strain evidence="1">cv. AL8/78</strain>
    </source>
</reference>
<name>A0A453LYZ5_AEGTS</name>
<reference evidence="1" key="4">
    <citation type="submission" date="2019-03" db="UniProtKB">
        <authorList>
            <consortium name="EnsemblPlants"/>
        </authorList>
    </citation>
    <scope>IDENTIFICATION</scope>
</reference>
<dbReference type="EnsemblPlants" id="AET5Gv20969200.1">
    <property type="protein sequence ID" value="AET5Gv20969200.1"/>
    <property type="gene ID" value="AET5Gv20969200"/>
</dbReference>
<accession>A0A453LYZ5</accession>
<reference evidence="1" key="3">
    <citation type="journal article" date="2017" name="Nature">
        <title>Genome sequence of the progenitor of the wheat D genome Aegilops tauschii.</title>
        <authorList>
            <person name="Luo M.C."/>
            <person name="Gu Y.Q."/>
            <person name="Puiu D."/>
            <person name="Wang H."/>
            <person name="Twardziok S.O."/>
            <person name="Deal K.R."/>
            <person name="Huo N."/>
            <person name="Zhu T."/>
            <person name="Wang L."/>
            <person name="Wang Y."/>
            <person name="McGuire P.E."/>
            <person name="Liu S."/>
            <person name="Long H."/>
            <person name="Ramasamy R.K."/>
            <person name="Rodriguez J.C."/>
            <person name="Van S.L."/>
            <person name="Yuan L."/>
            <person name="Wang Z."/>
            <person name="Xia Z."/>
            <person name="Xiao L."/>
            <person name="Anderson O.D."/>
            <person name="Ouyang S."/>
            <person name="Liang Y."/>
            <person name="Zimin A.V."/>
            <person name="Pertea G."/>
            <person name="Qi P."/>
            <person name="Bennetzen J.L."/>
            <person name="Dai X."/>
            <person name="Dawson M.W."/>
            <person name="Muller H.G."/>
            <person name="Kugler K."/>
            <person name="Rivarola-Duarte L."/>
            <person name="Spannagl M."/>
            <person name="Mayer K.F.X."/>
            <person name="Lu F.H."/>
            <person name="Bevan M.W."/>
            <person name="Leroy P."/>
            <person name="Li P."/>
            <person name="You F.M."/>
            <person name="Sun Q."/>
            <person name="Liu Z."/>
            <person name="Lyons E."/>
            <person name="Wicker T."/>
            <person name="Salzberg S.L."/>
            <person name="Devos K.M."/>
            <person name="Dvorak J."/>
        </authorList>
    </citation>
    <scope>NUCLEOTIDE SEQUENCE [LARGE SCALE GENOMIC DNA]</scope>
    <source>
        <strain evidence="1">cv. AL8/78</strain>
    </source>
</reference>
<protein>
    <submittedName>
        <fullName evidence="1">Uncharacterized protein</fullName>
    </submittedName>
</protein>
<evidence type="ECO:0000313" key="2">
    <source>
        <dbReference type="Proteomes" id="UP000015105"/>
    </source>
</evidence>
<dbReference type="Gramene" id="AET5Gv20969200.2">
    <property type="protein sequence ID" value="AET5Gv20969200.2"/>
    <property type="gene ID" value="AET5Gv20969200"/>
</dbReference>
<proteinExistence type="predicted"/>
<dbReference type="Gramene" id="AET5Gv20969200.1">
    <property type="protein sequence ID" value="AET5Gv20969200.1"/>
    <property type="gene ID" value="AET5Gv20969200"/>
</dbReference>
<evidence type="ECO:0000313" key="1">
    <source>
        <dbReference type="EnsemblPlants" id="AET5Gv20969200.1"/>
    </source>
</evidence>